<evidence type="ECO:0000256" key="2">
    <source>
        <dbReference type="ARBA" id="ARBA00022692"/>
    </source>
</evidence>
<evidence type="ECO:0000256" key="5">
    <source>
        <dbReference type="SAM" id="Phobius"/>
    </source>
</evidence>
<gene>
    <name evidence="7" type="ORF">GOCE00092_LOCUS26237</name>
</gene>
<accession>A0A7S1VUB1</accession>
<name>A0A7S1VUB1_9STRA</name>
<proteinExistence type="predicted"/>
<sequence>MVVVIGERTSLLRDEPITQDEVFQNPYWHYGSTLFIVLACFVGAVAAPGVAIVWSICGSFLAFLISFILPSACYLKIGDDGATSSSSSSSSRSGCAGEWLWRWFSIVLLIGSVIGAVVCMRQTVMKL</sequence>
<keyword evidence="4 5" id="KW-0472">Membrane</keyword>
<evidence type="ECO:0000256" key="1">
    <source>
        <dbReference type="ARBA" id="ARBA00004370"/>
    </source>
</evidence>
<feature type="transmembrane region" description="Helical" evidence="5">
    <location>
        <begin position="53"/>
        <end position="77"/>
    </location>
</feature>
<evidence type="ECO:0000256" key="4">
    <source>
        <dbReference type="ARBA" id="ARBA00023136"/>
    </source>
</evidence>
<keyword evidence="2 5" id="KW-0812">Transmembrane</keyword>
<evidence type="ECO:0000256" key="3">
    <source>
        <dbReference type="ARBA" id="ARBA00022989"/>
    </source>
</evidence>
<feature type="transmembrane region" description="Helical" evidence="5">
    <location>
        <begin position="100"/>
        <end position="120"/>
    </location>
</feature>
<evidence type="ECO:0000313" key="7">
    <source>
        <dbReference type="EMBL" id="CAD9309918.1"/>
    </source>
</evidence>
<dbReference type="Pfam" id="PF01490">
    <property type="entry name" value="Aa_trans"/>
    <property type="match status" value="1"/>
</dbReference>
<feature type="domain" description="Amino acid transporter transmembrane" evidence="6">
    <location>
        <begin position="25"/>
        <end position="116"/>
    </location>
</feature>
<feature type="transmembrane region" description="Helical" evidence="5">
    <location>
        <begin position="27"/>
        <end position="46"/>
    </location>
</feature>
<comment type="subcellular location">
    <subcellularLocation>
        <location evidence="1">Membrane</location>
    </subcellularLocation>
</comment>
<dbReference type="AlphaFoldDB" id="A0A7S1VUB1"/>
<organism evidence="7">
    <name type="scientific">Grammatophora oceanica</name>
    <dbReference type="NCBI Taxonomy" id="210454"/>
    <lineage>
        <taxon>Eukaryota</taxon>
        <taxon>Sar</taxon>
        <taxon>Stramenopiles</taxon>
        <taxon>Ochrophyta</taxon>
        <taxon>Bacillariophyta</taxon>
        <taxon>Fragilariophyceae</taxon>
        <taxon>Fragilariophycidae</taxon>
        <taxon>Rhabdonematales</taxon>
        <taxon>Grammatophoraceae</taxon>
        <taxon>Grammatophora</taxon>
    </lineage>
</organism>
<dbReference type="EMBL" id="HBGK01049955">
    <property type="protein sequence ID" value="CAD9309918.1"/>
    <property type="molecule type" value="Transcribed_RNA"/>
</dbReference>
<dbReference type="InterPro" id="IPR013057">
    <property type="entry name" value="AA_transpt_TM"/>
</dbReference>
<reference evidence="7" key="1">
    <citation type="submission" date="2021-01" db="EMBL/GenBank/DDBJ databases">
        <authorList>
            <person name="Corre E."/>
            <person name="Pelletier E."/>
            <person name="Niang G."/>
            <person name="Scheremetjew M."/>
            <person name="Finn R."/>
            <person name="Kale V."/>
            <person name="Holt S."/>
            <person name="Cochrane G."/>
            <person name="Meng A."/>
            <person name="Brown T."/>
            <person name="Cohen L."/>
        </authorList>
    </citation>
    <scope>NUCLEOTIDE SEQUENCE</scope>
    <source>
        <strain evidence="7">CCMP 410</strain>
    </source>
</reference>
<dbReference type="GO" id="GO:0016020">
    <property type="term" value="C:membrane"/>
    <property type="evidence" value="ECO:0007669"/>
    <property type="project" value="UniProtKB-SubCell"/>
</dbReference>
<evidence type="ECO:0000259" key="6">
    <source>
        <dbReference type="Pfam" id="PF01490"/>
    </source>
</evidence>
<keyword evidence="3 5" id="KW-1133">Transmembrane helix</keyword>
<protein>
    <recommendedName>
        <fullName evidence="6">Amino acid transporter transmembrane domain-containing protein</fullName>
    </recommendedName>
</protein>